<dbReference type="Proteomes" id="UP000294865">
    <property type="component" value="Unassembled WGS sequence"/>
</dbReference>
<evidence type="ECO:0000259" key="1">
    <source>
        <dbReference type="Pfam" id="PF13443"/>
    </source>
</evidence>
<dbReference type="AlphaFoldDB" id="A0A4R6C4K2"/>
<dbReference type="InterPro" id="IPR010982">
    <property type="entry name" value="Lambda_DNA-bd_dom_sf"/>
</dbReference>
<dbReference type="Gene3D" id="1.10.260.40">
    <property type="entry name" value="lambda repressor-like DNA-binding domains"/>
    <property type="match status" value="1"/>
</dbReference>
<comment type="caution">
    <text evidence="2">The sequence shown here is derived from an EMBL/GenBank/DDBJ whole genome shotgun (WGS) entry which is preliminary data.</text>
</comment>
<dbReference type="SUPFAM" id="SSF47413">
    <property type="entry name" value="lambda repressor-like DNA-binding domains"/>
    <property type="match status" value="1"/>
</dbReference>
<feature type="domain" description="HTH cro/C1-type" evidence="1">
    <location>
        <begin position="5"/>
        <end position="63"/>
    </location>
</feature>
<proteinExistence type="predicted"/>
<evidence type="ECO:0000313" key="2">
    <source>
        <dbReference type="EMBL" id="TDM16164.1"/>
    </source>
</evidence>
<evidence type="ECO:0000313" key="3">
    <source>
        <dbReference type="Proteomes" id="UP000294865"/>
    </source>
</evidence>
<dbReference type="RefSeq" id="WP_133420211.1">
    <property type="nucleotide sequence ID" value="NZ_SDGR01000002.1"/>
</dbReference>
<reference evidence="2 3" key="1">
    <citation type="submission" date="2019-01" db="EMBL/GenBank/DDBJ databases">
        <title>Draft genome sequences of Macrococcus caseolyticus, Macrococcus canis, Macrococcus bohemicus and Macrococcus goetzii.</title>
        <authorList>
            <person name="Mazhar S."/>
            <person name="Altermann E."/>
            <person name="Hill C."/>
            <person name="Mcauliffe O."/>
        </authorList>
    </citation>
    <scope>NUCLEOTIDE SEQUENCE [LARGE SCALE GENOMIC DNA]</scope>
    <source>
        <strain evidence="2 3">DPC7162</strain>
    </source>
</reference>
<dbReference type="EMBL" id="SDQG01000006">
    <property type="protein sequence ID" value="TDM16164.1"/>
    <property type="molecule type" value="Genomic_DNA"/>
</dbReference>
<dbReference type="InterPro" id="IPR001387">
    <property type="entry name" value="Cro/C1-type_HTH"/>
</dbReference>
<accession>A0A4R6C4K2</accession>
<organism evidence="2 3">
    <name type="scientific">Macrococcoides canis</name>
    <dbReference type="NCBI Taxonomy" id="1855823"/>
    <lineage>
        <taxon>Bacteria</taxon>
        <taxon>Bacillati</taxon>
        <taxon>Bacillota</taxon>
        <taxon>Bacilli</taxon>
        <taxon>Bacillales</taxon>
        <taxon>Staphylococcaceae</taxon>
        <taxon>Macrococcoides</taxon>
    </lineage>
</organism>
<dbReference type="GO" id="GO:0003677">
    <property type="term" value="F:DNA binding"/>
    <property type="evidence" value="ECO:0007669"/>
    <property type="project" value="InterPro"/>
</dbReference>
<protein>
    <submittedName>
        <fullName evidence="2">XRE family transcriptional regulator</fullName>
    </submittedName>
</protein>
<gene>
    <name evidence="2" type="ORF">ETI04_09660</name>
</gene>
<dbReference type="Pfam" id="PF13443">
    <property type="entry name" value="HTH_26"/>
    <property type="match status" value="1"/>
</dbReference>
<sequence length="228" mass="26840">MIRNKLSDLMGERRLKISRLSLETGIARSTLTPIYYNQSEMIKLDTINKLCIYFGISACDFFENNNFDFEYSIVEDELIGYEQMWIREDNLDLQFYLNFSIYIKIIEKNKNEVIEVNCHTTPNTTISDQVVYIDYLNNGNGGHEETISNIHYEITSKDDYKDVFAYYMEQLSPGMLEVVKSNIEKFIKEALINKFTDTNIRNDYFGNDFHMSLEDVFKKANYTITINK</sequence>
<name>A0A4R6C4K2_9STAP</name>